<dbReference type="InterPro" id="IPR000073">
    <property type="entry name" value="AB_hydrolase_1"/>
</dbReference>
<dbReference type="SUPFAM" id="SSF53474">
    <property type="entry name" value="alpha/beta-Hydrolases"/>
    <property type="match status" value="1"/>
</dbReference>
<dbReference type="GO" id="GO:0006654">
    <property type="term" value="P:phosphatidic acid biosynthetic process"/>
    <property type="evidence" value="ECO:0007669"/>
    <property type="project" value="TreeGrafter"/>
</dbReference>
<dbReference type="GO" id="GO:0055088">
    <property type="term" value="P:lipid homeostasis"/>
    <property type="evidence" value="ECO:0007669"/>
    <property type="project" value="TreeGrafter"/>
</dbReference>
<keyword evidence="4" id="KW-1185">Reference proteome</keyword>
<dbReference type="GO" id="GO:0042171">
    <property type="term" value="F:lysophosphatidic acid acyltransferase activity"/>
    <property type="evidence" value="ECO:0007669"/>
    <property type="project" value="TreeGrafter"/>
</dbReference>
<proteinExistence type="inferred from homology"/>
<dbReference type="EMBL" id="JADBJN010000002">
    <property type="protein sequence ID" value="KAG5679037.1"/>
    <property type="molecule type" value="Genomic_DNA"/>
</dbReference>
<dbReference type="GO" id="GO:0005739">
    <property type="term" value="C:mitochondrion"/>
    <property type="evidence" value="ECO:0007669"/>
    <property type="project" value="TreeGrafter"/>
</dbReference>
<evidence type="ECO:0000313" key="3">
    <source>
        <dbReference type="EMBL" id="KAG5679037.1"/>
    </source>
</evidence>
<protein>
    <recommendedName>
        <fullName evidence="2">AB hydrolase-1 domain-containing protein</fullName>
    </recommendedName>
</protein>
<dbReference type="GO" id="GO:0052689">
    <property type="term" value="F:carboxylic ester hydrolase activity"/>
    <property type="evidence" value="ECO:0007669"/>
    <property type="project" value="TreeGrafter"/>
</dbReference>
<dbReference type="GO" id="GO:0005811">
    <property type="term" value="C:lipid droplet"/>
    <property type="evidence" value="ECO:0007669"/>
    <property type="project" value="TreeGrafter"/>
</dbReference>
<comment type="similarity">
    <text evidence="1">Belongs to the peptidase S33 family. ABHD4/ABHD5 subfamily.</text>
</comment>
<gene>
    <name evidence="3" type="ORF">PVAND_008638</name>
</gene>
<dbReference type="PANTHER" id="PTHR42886:SF29">
    <property type="entry name" value="PUMMELIG, ISOFORM A"/>
    <property type="match status" value="1"/>
</dbReference>
<comment type="caution">
    <text evidence="3">The sequence shown here is derived from an EMBL/GenBank/DDBJ whole genome shotgun (WGS) entry which is preliminary data.</text>
</comment>
<reference evidence="3" key="1">
    <citation type="submission" date="2021-03" db="EMBL/GenBank/DDBJ databases">
        <title>Chromosome level genome of the anhydrobiotic midge Polypedilum vanderplanki.</title>
        <authorList>
            <person name="Yoshida Y."/>
            <person name="Kikawada T."/>
            <person name="Gusev O."/>
        </authorList>
    </citation>
    <scope>NUCLEOTIDE SEQUENCE</scope>
    <source>
        <strain evidence="3">NIAS01</strain>
        <tissue evidence="3">Whole body or cell culture</tissue>
    </source>
</reference>
<accession>A0A9J6CAV3</accession>
<organism evidence="3 4">
    <name type="scientific">Polypedilum vanderplanki</name>
    <name type="common">Sleeping chironomid midge</name>
    <dbReference type="NCBI Taxonomy" id="319348"/>
    <lineage>
        <taxon>Eukaryota</taxon>
        <taxon>Metazoa</taxon>
        <taxon>Ecdysozoa</taxon>
        <taxon>Arthropoda</taxon>
        <taxon>Hexapoda</taxon>
        <taxon>Insecta</taxon>
        <taxon>Pterygota</taxon>
        <taxon>Neoptera</taxon>
        <taxon>Endopterygota</taxon>
        <taxon>Diptera</taxon>
        <taxon>Nematocera</taxon>
        <taxon>Chironomoidea</taxon>
        <taxon>Chironomidae</taxon>
        <taxon>Chironominae</taxon>
        <taxon>Polypedilum</taxon>
        <taxon>Polypedilum</taxon>
    </lineage>
</organism>
<evidence type="ECO:0000259" key="2">
    <source>
        <dbReference type="Pfam" id="PF00561"/>
    </source>
</evidence>
<name>A0A9J6CAV3_POLVA</name>
<dbReference type="Proteomes" id="UP001107558">
    <property type="component" value="Chromosome 2"/>
</dbReference>
<dbReference type="OrthoDB" id="6726831at2759"/>
<dbReference type="AlphaFoldDB" id="A0A9J6CAV3"/>
<dbReference type="InterPro" id="IPR029058">
    <property type="entry name" value="AB_hydrolase_fold"/>
</dbReference>
<dbReference type="Gene3D" id="3.40.50.1820">
    <property type="entry name" value="alpha/beta hydrolase"/>
    <property type="match status" value="1"/>
</dbReference>
<feature type="domain" description="AB hydrolase-1" evidence="2">
    <location>
        <begin position="78"/>
        <end position="331"/>
    </location>
</feature>
<evidence type="ECO:0000256" key="1">
    <source>
        <dbReference type="ARBA" id="ARBA00038097"/>
    </source>
</evidence>
<evidence type="ECO:0000313" key="4">
    <source>
        <dbReference type="Proteomes" id="UP001107558"/>
    </source>
</evidence>
<dbReference type="Pfam" id="PF00561">
    <property type="entry name" value="Abhydrolase_1"/>
    <property type="match status" value="1"/>
</dbReference>
<sequence>MVNDKTVIEYEQLGREALFGLFVKWNSHSPEALASSEDKIFSKIKKPFRRYHVDIGKCVGKNDKIWTFEMNEKSENIPIVLLHGFGAGMAFWALNLEALGTNNPVYAFDILGLARSSRPIFSNDPAEIEEQFVLSIEKWREAMKIDKMILVAHSWGGFLASSYSLKYAERVEHLLLVDPWGLDEHPDMDNFPLWKLTVAYAVRLLDGCFTMIRVFGPFGDYLIKNVRPDLLQKYNSVCEPSVFSDYIYHCVNHWQPTGEVAFHKMTRVGPWPINPVGERLKELDKNLPLTFLYGSNSWTSKAYGYILKDHRKESYTEIKIIPEAGHHLYTDNSDEFHKAVLEASQILRSNLMKKDM</sequence>
<dbReference type="PANTHER" id="PTHR42886">
    <property type="entry name" value="RE40534P-RELATED"/>
    <property type="match status" value="1"/>
</dbReference>